<dbReference type="InterPro" id="IPR025110">
    <property type="entry name" value="AMP-bd_C"/>
</dbReference>
<dbReference type="InterPro" id="IPR000873">
    <property type="entry name" value="AMP-dep_synth/lig_dom"/>
</dbReference>
<protein>
    <submittedName>
        <fullName evidence="5">Acyl-CoA synthetase</fullName>
    </submittedName>
</protein>
<comment type="caution">
    <text evidence="5">The sequence shown here is derived from an EMBL/GenBank/DDBJ whole genome shotgun (WGS) entry which is preliminary data.</text>
</comment>
<sequence>MDFLGFQASIRPDTLAVEDLTFDRRWTYAAFDRFVSQVASDLGQRGIGIGDRVAVLSKNRAELIALHLACARCGALFVPLNWRLSRPEIDVLLADCEPALFFGDSLAGDLGLAHEPIDNLFDSAQNQTPMAPRSLDKSLPSLILYTSGTTGTPKGVLHTEASILETTINASLVCQVDAASVFLCDTPMFHTIGLITCVRPALYNGGRLAVSDGFEPERTLSRLEDARLGITHYFCVPQMANALRQVPDFEPSRLGSLKGLLTGGSLHPEPQIRAWLKDGIPIVDGYGMSEAGTVFGMPFELDLIDRKAGSVGVPSHRIEARLANASDEPLPDGMPGEVQLRGDNLAVGFWGREQAFRDCFTADGWYRTGDIAIRDADGFYRIVDRKKDMFISGGENVFPAEVEAVVLTQPEVLECALVGMPDERWGEVGCLFVVPRHPEAPPTPEAILAGLDGQLARYKLPKKVVILDELPKSATGKVLKRALRQ</sequence>
<dbReference type="EMBL" id="SJDL01000003">
    <property type="protein sequence ID" value="TBW58741.1"/>
    <property type="molecule type" value="Genomic_DNA"/>
</dbReference>
<evidence type="ECO:0000256" key="1">
    <source>
        <dbReference type="ARBA" id="ARBA00006432"/>
    </source>
</evidence>
<accession>A0ABY1ZPG4</accession>
<dbReference type="RefSeq" id="WP_131478675.1">
    <property type="nucleotide sequence ID" value="NZ_SJDL01000003.1"/>
</dbReference>
<evidence type="ECO:0000256" key="2">
    <source>
        <dbReference type="ARBA" id="ARBA00022598"/>
    </source>
</evidence>
<dbReference type="SUPFAM" id="SSF56801">
    <property type="entry name" value="Acetyl-CoA synthetase-like"/>
    <property type="match status" value="1"/>
</dbReference>
<dbReference type="InterPro" id="IPR042099">
    <property type="entry name" value="ANL_N_sf"/>
</dbReference>
<evidence type="ECO:0000259" key="4">
    <source>
        <dbReference type="Pfam" id="PF13193"/>
    </source>
</evidence>
<dbReference type="PROSITE" id="PS00455">
    <property type="entry name" value="AMP_BINDING"/>
    <property type="match status" value="1"/>
</dbReference>
<evidence type="ECO:0000259" key="3">
    <source>
        <dbReference type="Pfam" id="PF00501"/>
    </source>
</evidence>
<gene>
    <name evidence="5" type="ORF">EZI54_02400</name>
</gene>
<organism evidence="5 6">
    <name type="scientific">Marinobacter halodurans</name>
    <dbReference type="NCBI Taxonomy" id="2528979"/>
    <lineage>
        <taxon>Bacteria</taxon>
        <taxon>Pseudomonadati</taxon>
        <taxon>Pseudomonadota</taxon>
        <taxon>Gammaproteobacteria</taxon>
        <taxon>Pseudomonadales</taxon>
        <taxon>Marinobacteraceae</taxon>
        <taxon>Marinobacter</taxon>
    </lineage>
</organism>
<reference evidence="5 6" key="1">
    <citation type="submission" date="2019-02" db="EMBL/GenBank/DDBJ databases">
        <title>Marinobacter halodurans sp. nov., a marine bacterium isolated from sea tidal flat.</title>
        <authorList>
            <person name="Yoo Y."/>
            <person name="Lee D.W."/>
            <person name="Kim B.S."/>
            <person name="Kim J.-J."/>
        </authorList>
    </citation>
    <scope>NUCLEOTIDE SEQUENCE [LARGE SCALE GENOMIC DNA]</scope>
    <source>
        <strain evidence="5 6">YJ-S3-2</strain>
    </source>
</reference>
<dbReference type="PANTHER" id="PTHR43201">
    <property type="entry name" value="ACYL-COA SYNTHETASE"/>
    <property type="match status" value="1"/>
</dbReference>
<comment type="similarity">
    <text evidence="1">Belongs to the ATP-dependent AMP-binding enzyme family.</text>
</comment>
<feature type="domain" description="AMP-binding enzyme C-terminal" evidence="4">
    <location>
        <begin position="401"/>
        <end position="477"/>
    </location>
</feature>
<dbReference type="Gene3D" id="3.30.300.30">
    <property type="match status" value="1"/>
</dbReference>
<name>A0ABY1ZPG4_9GAMM</name>
<dbReference type="Proteomes" id="UP000313645">
    <property type="component" value="Unassembled WGS sequence"/>
</dbReference>
<dbReference type="InterPro" id="IPR045851">
    <property type="entry name" value="AMP-bd_C_sf"/>
</dbReference>
<evidence type="ECO:0000313" key="6">
    <source>
        <dbReference type="Proteomes" id="UP000313645"/>
    </source>
</evidence>
<dbReference type="InterPro" id="IPR020845">
    <property type="entry name" value="AMP-binding_CS"/>
</dbReference>
<keyword evidence="6" id="KW-1185">Reference proteome</keyword>
<feature type="domain" description="AMP-dependent synthetase/ligase" evidence="3">
    <location>
        <begin position="7"/>
        <end position="350"/>
    </location>
</feature>
<dbReference type="Gene3D" id="3.40.50.12780">
    <property type="entry name" value="N-terminal domain of ligase-like"/>
    <property type="match status" value="1"/>
</dbReference>
<dbReference type="PANTHER" id="PTHR43201:SF5">
    <property type="entry name" value="MEDIUM-CHAIN ACYL-COA LIGASE ACSF2, MITOCHONDRIAL"/>
    <property type="match status" value="1"/>
</dbReference>
<proteinExistence type="inferred from homology"/>
<evidence type="ECO:0000313" key="5">
    <source>
        <dbReference type="EMBL" id="TBW58741.1"/>
    </source>
</evidence>
<dbReference type="Pfam" id="PF13193">
    <property type="entry name" value="AMP-binding_C"/>
    <property type="match status" value="1"/>
</dbReference>
<keyword evidence="2" id="KW-0436">Ligase</keyword>
<dbReference type="Pfam" id="PF00501">
    <property type="entry name" value="AMP-binding"/>
    <property type="match status" value="1"/>
</dbReference>